<dbReference type="OrthoDB" id="5290005at2"/>
<dbReference type="InterPro" id="IPR036866">
    <property type="entry name" value="RibonucZ/Hydroxyglut_hydro"/>
</dbReference>
<dbReference type="AlphaFoldDB" id="A0A437RLA6"/>
<dbReference type="PANTHER" id="PTHR42951">
    <property type="entry name" value="METALLO-BETA-LACTAMASE DOMAIN-CONTAINING"/>
    <property type="match status" value="1"/>
</dbReference>
<accession>A0A437RLA6</accession>
<evidence type="ECO:0000313" key="2">
    <source>
        <dbReference type="EMBL" id="RVU47576.1"/>
    </source>
</evidence>
<dbReference type="EMBL" id="SACR01000002">
    <property type="protein sequence ID" value="RVU47576.1"/>
    <property type="molecule type" value="Genomic_DNA"/>
</dbReference>
<comment type="caution">
    <text evidence="2">The sequence shown here is derived from an EMBL/GenBank/DDBJ whole genome shotgun (WGS) entry which is preliminary data.</text>
</comment>
<dbReference type="CDD" id="cd16282">
    <property type="entry name" value="metallo-hydrolase-like_MBL-fold"/>
    <property type="match status" value="1"/>
</dbReference>
<dbReference type="PANTHER" id="PTHR42951:SF20">
    <property type="entry name" value="BETA LACTAMASE"/>
    <property type="match status" value="1"/>
</dbReference>
<protein>
    <submittedName>
        <fullName evidence="2">MBL fold metallo-hydrolase</fullName>
    </submittedName>
</protein>
<reference evidence="2 3" key="1">
    <citation type="submission" date="2019-01" db="EMBL/GenBank/DDBJ databases">
        <authorList>
            <person name="Chen W.-M."/>
        </authorList>
    </citation>
    <scope>NUCLEOTIDE SEQUENCE [LARGE SCALE GENOMIC DNA]</scope>
    <source>
        <strain evidence="2 3">KYPY4</strain>
    </source>
</reference>
<sequence length="319" mass="35293">MTSTKTFASQADLQEKQVSFTRLSDNAYAYTAEGDPNTGIIIGDDAVLVLDTQATPVMAQDVIRRIREVTDKPIRYVLLTHYHAVRVLGASAYGAEHIIASEDTLDLIKERGEQDKASEIGRFPRLFRNVESVPPGLTWPTITFTGKMTLWLGKLEVQLLQLGRGHTKGDTVAWLPQQKILFSGDLVEFDATPYAGDAYFTDWPQTLDNIAALQPQQLVPGRGPALTTPEAVAAGLAGTRSFIADVRASVEAGVKAGLDLNATYKATMAKLAPRYGHWVIFQHCMPFDVTRCYDEMSGHTHPRIWTAERDIEMWKALES</sequence>
<dbReference type="GO" id="GO:0016787">
    <property type="term" value="F:hydrolase activity"/>
    <property type="evidence" value="ECO:0007669"/>
    <property type="project" value="UniProtKB-KW"/>
</dbReference>
<dbReference type="InterPro" id="IPR050855">
    <property type="entry name" value="NDM-1-like"/>
</dbReference>
<evidence type="ECO:0000259" key="1">
    <source>
        <dbReference type="SMART" id="SM00849"/>
    </source>
</evidence>
<feature type="domain" description="Metallo-beta-lactamase" evidence="1">
    <location>
        <begin position="35"/>
        <end position="222"/>
    </location>
</feature>
<dbReference type="Pfam" id="PF00753">
    <property type="entry name" value="Lactamase_B"/>
    <property type="match status" value="1"/>
</dbReference>
<name>A0A437RLA6_9BURK</name>
<proteinExistence type="predicted"/>
<dbReference type="Gene3D" id="3.60.15.10">
    <property type="entry name" value="Ribonuclease Z/Hydroxyacylglutathione hydrolase-like"/>
    <property type="match status" value="1"/>
</dbReference>
<keyword evidence="3" id="KW-1185">Reference proteome</keyword>
<dbReference type="Proteomes" id="UP000285575">
    <property type="component" value="Unassembled WGS sequence"/>
</dbReference>
<gene>
    <name evidence="2" type="ORF">EOE66_07530</name>
</gene>
<evidence type="ECO:0000313" key="3">
    <source>
        <dbReference type="Proteomes" id="UP000285575"/>
    </source>
</evidence>
<organism evidence="2 3">
    <name type="scientific">Rubrivivax rivuli</name>
    <dbReference type="NCBI Taxonomy" id="1862385"/>
    <lineage>
        <taxon>Bacteria</taxon>
        <taxon>Pseudomonadati</taxon>
        <taxon>Pseudomonadota</taxon>
        <taxon>Betaproteobacteria</taxon>
        <taxon>Burkholderiales</taxon>
        <taxon>Sphaerotilaceae</taxon>
        <taxon>Rubrivivax</taxon>
    </lineage>
</organism>
<dbReference type="SMART" id="SM00849">
    <property type="entry name" value="Lactamase_B"/>
    <property type="match status" value="1"/>
</dbReference>
<dbReference type="SUPFAM" id="SSF56281">
    <property type="entry name" value="Metallo-hydrolase/oxidoreductase"/>
    <property type="match status" value="1"/>
</dbReference>
<dbReference type="InterPro" id="IPR001279">
    <property type="entry name" value="Metallo-B-lactamas"/>
</dbReference>
<dbReference type="RefSeq" id="WP_128228037.1">
    <property type="nucleotide sequence ID" value="NZ_SACR01000002.1"/>
</dbReference>
<keyword evidence="2" id="KW-0378">Hydrolase</keyword>